<keyword evidence="5" id="KW-0653">Protein transport</keyword>
<comment type="caution">
    <text evidence="8">The sequence shown here is derived from an EMBL/GenBank/DDBJ whole genome shotgun (WGS) entry which is preliminary data.</text>
</comment>
<accession>A0A1E5KT94</accession>
<dbReference type="GO" id="GO:0015833">
    <property type="term" value="P:peptide transport"/>
    <property type="evidence" value="ECO:0007669"/>
    <property type="project" value="UniProtKB-KW"/>
</dbReference>
<evidence type="ECO:0000313" key="9">
    <source>
        <dbReference type="Proteomes" id="UP000095256"/>
    </source>
</evidence>
<organism evidence="8 9">
    <name type="scientific">Enterococcus rivorum</name>
    <dbReference type="NCBI Taxonomy" id="762845"/>
    <lineage>
        <taxon>Bacteria</taxon>
        <taxon>Bacillati</taxon>
        <taxon>Bacillota</taxon>
        <taxon>Bacilli</taxon>
        <taxon>Lactobacillales</taxon>
        <taxon>Enterococcaceae</taxon>
        <taxon>Enterococcus</taxon>
    </lineage>
</organism>
<keyword evidence="9" id="KW-1185">Reference proteome</keyword>
<dbReference type="PANTHER" id="PTHR30290">
    <property type="entry name" value="PERIPLASMIC BINDING COMPONENT OF ABC TRANSPORTER"/>
    <property type="match status" value="1"/>
</dbReference>
<reference evidence="8 9" key="1">
    <citation type="submission" date="2016-09" db="EMBL/GenBank/DDBJ databases">
        <authorList>
            <person name="Capua I."/>
            <person name="De Benedictis P."/>
            <person name="Joannis T."/>
            <person name="Lombin L.H."/>
            <person name="Cattoli G."/>
        </authorList>
    </citation>
    <scope>NUCLEOTIDE SEQUENCE [LARGE SCALE GENOMIC DNA]</scope>
    <source>
        <strain evidence="8 9">LMG 25899</strain>
    </source>
</reference>
<protein>
    <recommendedName>
        <fullName evidence="7">Solute-binding protein family 5 domain-containing protein</fullName>
    </recommendedName>
</protein>
<evidence type="ECO:0000313" key="8">
    <source>
        <dbReference type="EMBL" id="OEH81073.1"/>
    </source>
</evidence>
<keyword evidence="4 6" id="KW-0732">Signal</keyword>
<dbReference type="GO" id="GO:0043190">
    <property type="term" value="C:ATP-binding cassette (ABC) transporter complex"/>
    <property type="evidence" value="ECO:0007669"/>
    <property type="project" value="InterPro"/>
</dbReference>
<dbReference type="InterPro" id="IPR039424">
    <property type="entry name" value="SBP_5"/>
</dbReference>
<dbReference type="EMBL" id="MIEK01000067">
    <property type="protein sequence ID" value="OEH81073.1"/>
    <property type="molecule type" value="Genomic_DNA"/>
</dbReference>
<dbReference type="Gene3D" id="3.90.76.10">
    <property type="entry name" value="Dipeptide-binding Protein, Domain 1"/>
    <property type="match status" value="1"/>
</dbReference>
<dbReference type="Pfam" id="PF00496">
    <property type="entry name" value="SBP_bac_5"/>
    <property type="match status" value="1"/>
</dbReference>
<dbReference type="InterPro" id="IPR030678">
    <property type="entry name" value="Peptide/Ni-bd"/>
</dbReference>
<dbReference type="Gene3D" id="3.40.190.10">
    <property type="entry name" value="Periplasmic binding protein-like II"/>
    <property type="match status" value="1"/>
</dbReference>
<dbReference type="PROSITE" id="PS51257">
    <property type="entry name" value="PROKAR_LIPOPROTEIN"/>
    <property type="match status" value="1"/>
</dbReference>
<comment type="similarity">
    <text evidence="2">Belongs to the bacterial solute-binding protein 5 family.</text>
</comment>
<dbReference type="Proteomes" id="UP000095256">
    <property type="component" value="Unassembled WGS sequence"/>
</dbReference>
<dbReference type="FunFam" id="3.90.76.10:FF:000001">
    <property type="entry name" value="Oligopeptide ABC transporter substrate-binding protein"/>
    <property type="match status" value="1"/>
</dbReference>
<feature type="chain" id="PRO_5009180444" description="Solute-binding protein family 5 domain-containing protein" evidence="6">
    <location>
        <begin position="27"/>
        <end position="549"/>
    </location>
</feature>
<keyword evidence="5" id="KW-0571">Peptide transport</keyword>
<dbReference type="PIRSF" id="PIRSF002741">
    <property type="entry name" value="MppA"/>
    <property type="match status" value="1"/>
</dbReference>
<dbReference type="SUPFAM" id="SSF53850">
    <property type="entry name" value="Periplasmic binding protein-like II"/>
    <property type="match status" value="1"/>
</dbReference>
<feature type="signal peptide" evidence="6">
    <location>
        <begin position="1"/>
        <end position="26"/>
    </location>
</feature>
<feature type="domain" description="Solute-binding protein family 5" evidence="7">
    <location>
        <begin position="82"/>
        <end position="466"/>
    </location>
</feature>
<name>A0A1E5KT94_9ENTE</name>
<dbReference type="FunFam" id="3.10.105.10:FF:000001">
    <property type="entry name" value="Oligopeptide ABC transporter, oligopeptide-binding protein"/>
    <property type="match status" value="1"/>
</dbReference>
<dbReference type="AlphaFoldDB" id="A0A1E5KT94"/>
<evidence type="ECO:0000256" key="1">
    <source>
        <dbReference type="ARBA" id="ARBA00004196"/>
    </source>
</evidence>
<dbReference type="RefSeq" id="WP_069700061.1">
    <property type="nucleotide sequence ID" value="NZ_JAGGMA010000005.1"/>
</dbReference>
<evidence type="ECO:0000259" key="7">
    <source>
        <dbReference type="Pfam" id="PF00496"/>
    </source>
</evidence>
<dbReference type="InterPro" id="IPR000914">
    <property type="entry name" value="SBP_5_dom"/>
</dbReference>
<dbReference type="GO" id="GO:1904680">
    <property type="term" value="F:peptide transmembrane transporter activity"/>
    <property type="evidence" value="ECO:0007669"/>
    <property type="project" value="TreeGrafter"/>
</dbReference>
<evidence type="ECO:0000256" key="4">
    <source>
        <dbReference type="ARBA" id="ARBA00022729"/>
    </source>
</evidence>
<dbReference type="Gene3D" id="3.10.105.10">
    <property type="entry name" value="Dipeptide-binding Protein, Domain 3"/>
    <property type="match status" value="1"/>
</dbReference>
<comment type="subcellular location">
    <subcellularLocation>
        <location evidence="1">Cell envelope</location>
    </subcellularLocation>
</comment>
<evidence type="ECO:0000256" key="2">
    <source>
        <dbReference type="ARBA" id="ARBA00005695"/>
    </source>
</evidence>
<dbReference type="STRING" id="762845.BCR26_06070"/>
<proteinExistence type="inferred from homology"/>
<sequence length="549" mass="62261">MKTGFKKMAILLGILPLILVLSSCKNNDSGNRNQESASKEIKMMEINEISSMDSGNALDGGSFIAITQVIEGLYNLDADDNIIPGVATDLPEISKDGLTYTVPLKKDAKWSDGSSVTAKDFIYAWRRVVNPKYGSPSSFLLFDIKNAEEIINGHKKIEELGVQAKDDHTLVVTLEQPVAYFTSVMTFPTLFPINQAYAEKQGRSYGLDSDHLLYNGPYKLKEWKHGNQKWQYQKNDLYWNKKQSNLDVVNIQVVKDTNLAVNLYQNGDLDRAVLSGEFARQYKNDPDYTTQLDSWVHLIEINQKRKDIATIFENKKARQAIAMAIDREHIVNEILNNDSQAIYGVVAAEFIGNPKTGEDFRAESGNLVAYDQEKAKKLWTEALKETGQTEVHLDFLASDQDENKAITEYLQYAMENTLQGLKINISLLPEKSLMDREENQAFDLLLTRIGPDFQDPTTYLNNYAEESFKNHSSYISKDYNHLLEKAKKLSTDPVKRWQTLIEAEHVLMDEAGVIPVYQSANTALMRQNINGMIHHLFGPPNYYGKIMLK</sequence>
<dbReference type="OrthoDB" id="2255988at2"/>
<gene>
    <name evidence="8" type="ORF">BCR26_06070</name>
</gene>
<dbReference type="CDD" id="cd08504">
    <property type="entry name" value="PBP2_OppA"/>
    <property type="match status" value="1"/>
</dbReference>
<evidence type="ECO:0000256" key="5">
    <source>
        <dbReference type="ARBA" id="ARBA00022856"/>
    </source>
</evidence>
<evidence type="ECO:0000256" key="3">
    <source>
        <dbReference type="ARBA" id="ARBA00022448"/>
    </source>
</evidence>
<keyword evidence="3" id="KW-0813">Transport</keyword>
<dbReference type="PANTHER" id="PTHR30290:SF10">
    <property type="entry name" value="PERIPLASMIC OLIGOPEPTIDE-BINDING PROTEIN-RELATED"/>
    <property type="match status" value="1"/>
</dbReference>
<dbReference type="GO" id="GO:0030288">
    <property type="term" value="C:outer membrane-bounded periplasmic space"/>
    <property type="evidence" value="ECO:0007669"/>
    <property type="project" value="UniProtKB-ARBA"/>
</dbReference>
<evidence type="ECO:0000256" key="6">
    <source>
        <dbReference type="SAM" id="SignalP"/>
    </source>
</evidence>